<comment type="caution">
    <text evidence="2">The sequence shown here is derived from an EMBL/GenBank/DDBJ whole genome shotgun (WGS) entry which is preliminary data.</text>
</comment>
<dbReference type="Proteomes" id="UP001152797">
    <property type="component" value="Unassembled WGS sequence"/>
</dbReference>
<keyword evidence="4" id="KW-1185">Reference proteome</keyword>
<organism evidence="2">
    <name type="scientific">Cladocopium goreaui</name>
    <dbReference type="NCBI Taxonomy" id="2562237"/>
    <lineage>
        <taxon>Eukaryota</taxon>
        <taxon>Sar</taxon>
        <taxon>Alveolata</taxon>
        <taxon>Dinophyceae</taxon>
        <taxon>Suessiales</taxon>
        <taxon>Symbiodiniaceae</taxon>
        <taxon>Cladocopium</taxon>
    </lineage>
</organism>
<gene>
    <name evidence="2" type="ORF">C1SCF055_LOCUS40557</name>
</gene>
<dbReference type="EMBL" id="CAMXCT020006547">
    <property type="protein sequence ID" value="CAL1169119.1"/>
    <property type="molecule type" value="Genomic_DNA"/>
</dbReference>
<feature type="compositionally biased region" description="Low complexity" evidence="1">
    <location>
        <begin position="170"/>
        <end position="179"/>
    </location>
</feature>
<sequence length="460" mass="50391">MKNIVRHRLNNRVQNGVRECYKQSVKLRGIVEGVRGEPWVCEPGIDPKTGEKAGPYEALSFASLVESFYSALDEDGENPNLRLTLNKGLECRILHSRAPPAVLKYLVHLHNRFHQGSSTSFVDLLGVVPDVPLLEENSETNWIIDTSSKKNMFVRLLTPMSGSVVTTGSAKRTPAAKANPKAKAKAKGKAKAKAASTPSSGSQVSVPNLPHEEHVHDATIACAVGVRQKLWLDDLLACTNHVCSSVARMGVEKEHIESLKSQLIRTGLLFAMKGSVVLETGKSTKTHKKWSTLRPALKEHAMMILIQVMKAKLDNALKEDASGGSTAGLRQLEAAVSSYNESMYVDQNMSADDKLQKWSDEIRAWMSSEPEEIAHTDKCLKVTSHATFGKIKAAILNAVCTCSGFDGSPDPQAAASCMLHCSQPQFADVMYEILRHVHAVFGDKFTCFVNLFLDEITRGL</sequence>
<name>A0A9P1DSU0_9DINO</name>
<dbReference type="EMBL" id="CAMXCT010006547">
    <property type="protein sequence ID" value="CAI4015744.1"/>
    <property type="molecule type" value="Genomic_DNA"/>
</dbReference>
<evidence type="ECO:0000313" key="2">
    <source>
        <dbReference type="EMBL" id="CAI4015744.1"/>
    </source>
</evidence>
<evidence type="ECO:0000313" key="3">
    <source>
        <dbReference type="EMBL" id="CAL1169119.1"/>
    </source>
</evidence>
<protein>
    <submittedName>
        <fullName evidence="2">Uncharacterized protein</fullName>
    </submittedName>
</protein>
<feature type="compositionally biased region" description="Polar residues" evidence="1">
    <location>
        <begin position="196"/>
        <end position="206"/>
    </location>
</feature>
<evidence type="ECO:0000256" key="1">
    <source>
        <dbReference type="SAM" id="MobiDB-lite"/>
    </source>
</evidence>
<evidence type="ECO:0000313" key="4">
    <source>
        <dbReference type="Proteomes" id="UP001152797"/>
    </source>
</evidence>
<feature type="compositionally biased region" description="Basic residues" evidence="1">
    <location>
        <begin position="180"/>
        <end position="192"/>
    </location>
</feature>
<reference evidence="3" key="2">
    <citation type="submission" date="2024-04" db="EMBL/GenBank/DDBJ databases">
        <authorList>
            <person name="Chen Y."/>
            <person name="Shah S."/>
            <person name="Dougan E. K."/>
            <person name="Thang M."/>
            <person name="Chan C."/>
        </authorList>
    </citation>
    <scope>NUCLEOTIDE SEQUENCE [LARGE SCALE GENOMIC DNA]</scope>
</reference>
<feature type="region of interest" description="Disordered" evidence="1">
    <location>
        <begin position="165"/>
        <end position="207"/>
    </location>
</feature>
<proteinExistence type="predicted"/>
<accession>A0A9P1DSU0</accession>
<dbReference type="EMBL" id="CAMXCT030006547">
    <property type="protein sequence ID" value="CAL4803056.1"/>
    <property type="molecule type" value="Genomic_DNA"/>
</dbReference>
<reference evidence="2" key="1">
    <citation type="submission" date="2022-10" db="EMBL/GenBank/DDBJ databases">
        <authorList>
            <person name="Chen Y."/>
            <person name="Dougan E. K."/>
            <person name="Chan C."/>
            <person name="Rhodes N."/>
            <person name="Thang M."/>
        </authorList>
    </citation>
    <scope>NUCLEOTIDE SEQUENCE</scope>
</reference>
<dbReference type="AlphaFoldDB" id="A0A9P1DSU0"/>